<evidence type="ECO:0000313" key="1">
    <source>
        <dbReference type="EMBL" id="KAK8889852.1"/>
    </source>
</evidence>
<protein>
    <submittedName>
        <fullName evidence="1">Uncharacterized protein</fullName>
    </submittedName>
</protein>
<accession>A0ABR2KFH9</accession>
<reference evidence="1 2" key="1">
    <citation type="submission" date="2024-04" db="EMBL/GenBank/DDBJ databases">
        <title>Tritrichomonas musculus Genome.</title>
        <authorList>
            <person name="Alves-Ferreira E."/>
            <person name="Grigg M."/>
            <person name="Lorenzi H."/>
            <person name="Galac M."/>
        </authorList>
    </citation>
    <scope>NUCLEOTIDE SEQUENCE [LARGE SCALE GENOMIC DNA]</scope>
    <source>
        <strain evidence="1 2">EAF2021</strain>
    </source>
</reference>
<gene>
    <name evidence="1" type="ORF">M9Y10_034606</name>
</gene>
<dbReference type="EMBL" id="JAPFFF010000005">
    <property type="protein sequence ID" value="KAK8889852.1"/>
    <property type="molecule type" value="Genomic_DNA"/>
</dbReference>
<dbReference type="Proteomes" id="UP001470230">
    <property type="component" value="Unassembled WGS sequence"/>
</dbReference>
<organism evidence="1 2">
    <name type="scientific">Tritrichomonas musculus</name>
    <dbReference type="NCBI Taxonomy" id="1915356"/>
    <lineage>
        <taxon>Eukaryota</taxon>
        <taxon>Metamonada</taxon>
        <taxon>Parabasalia</taxon>
        <taxon>Tritrichomonadida</taxon>
        <taxon>Tritrichomonadidae</taxon>
        <taxon>Tritrichomonas</taxon>
    </lineage>
</organism>
<proteinExistence type="predicted"/>
<name>A0ABR2KFH9_9EUKA</name>
<evidence type="ECO:0000313" key="2">
    <source>
        <dbReference type="Proteomes" id="UP001470230"/>
    </source>
</evidence>
<sequence length="167" mass="19526">MDFKKVKIEVNSLMIVSEGNSVDIALQDLIAHVREKPEHEQVVRKALDALRRSFMNSKFINDISMRNQPDIPKPLPLVTKTEKKSLNQDSKVTDAKDFSDELTHRCDRSFRLSDLNKIAAIIGKKYGMYPNRNVKRDKTEMFLWFKDRFDVLEEDFYACARSLNEKQ</sequence>
<keyword evidence="2" id="KW-1185">Reference proteome</keyword>
<comment type="caution">
    <text evidence="1">The sequence shown here is derived from an EMBL/GenBank/DDBJ whole genome shotgun (WGS) entry which is preliminary data.</text>
</comment>